<comment type="caution">
    <text evidence="1">The sequence shown here is derived from an EMBL/GenBank/DDBJ whole genome shotgun (WGS) entry which is preliminary data.</text>
</comment>
<evidence type="ECO:0000313" key="2">
    <source>
        <dbReference type="Proteomes" id="UP000530660"/>
    </source>
</evidence>
<name>A0A7J7ICN0_9RHOD</name>
<dbReference type="Proteomes" id="UP000530660">
    <property type="component" value="Unassembled WGS sequence"/>
</dbReference>
<reference evidence="1 2" key="1">
    <citation type="journal article" date="2020" name="J. Phycol.">
        <title>Comparative genome analysis reveals Cyanidiococcus gen. nov., a new extremophilic red algal genus sister to Cyanidioschyzon (Cyanidioschyzonaceae, Rhodophyta).</title>
        <authorList>
            <person name="Liu S.-L."/>
            <person name="Chiang Y.-R."/>
            <person name="Yoon H.S."/>
            <person name="Fu H.-Y."/>
        </authorList>
    </citation>
    <scope>NUCLEOTIDE SEQUENCE [LARGE SCALE GENOMIC DNA]</scope>
    <source>
        <strain evidence="1 2">THAL066</strain>
    </source>
</reference>
<protein>
    <submittedName>
        <fullName evidence="1">Uncharacterized protein</fullName>
    </submittedName>
</protein>
<accession>A0A7J7ICN0</accession>
<dbReference type="OrthoDB" id="185373at2759"/>
<dbReference type="Gene3D" id="1.25.40.10">
    <property type="entry name" value="Tetratricopeptide repeat domain"/>
    <property type="match status" value="1"/>
</dbReference>
<keyword evidence="2" id="KW-1185">Reference proteome</keyword>
<dbReference type="EMBL" id="VWRR01000017">
    <property type="protein sequence ID" value="KAF6000862.1"/>
    <property type="molecule type" value="Genomic_DNA"/>
</dbReference>
<organism evidence="1 2">
    <name type="scientific">Cyanidiococcus yangmingshanensis</name>
    <dbReference type="NCBI Taxonomy" id="2690220"/>
    <lineage>
        <taxon>Eukaryota</taxon>
        <taxon>Rhodophyta</taxon>
        <taxon>Bangiophyceae</taxon>
        <taxon>Cyanidiales</taxon>
        <taxon>Cyanidiaceae</taxon>
        <taxon>Cyanidiococcus</taxon>
    </lineage>
</organism>
<dbReference type="AlphaFoldDB" id="A0A7J7ICN0"/>
<dbReference type="InterPro" id="IPR011990">
    <property type="entry name" value="TPR-like_helical_dom_sf"/>
</dbReference>
<evidence type="ECO:0000313" key="1">
    <source>
        <dbReference type="EMBL" id="KAF6000862.1"/>
    </source>
</evidence>
<gene>
    <name evidence="1" type="ORF">F1559_001664</name>
</gene>
<sequence length="502" mass="57264">MSNEAWVSTRKLKRCITVAGAVRAKLATWRDVRWDRPTSACLSEIVEMSVYSDLAPEDTDTLEASAWAKALAGWAPWIRWLRPDTVTRLYRSLEQACAISPQVSTEVYTALWKYRIQALGHLRWPCDLDECVDYCRRHRLRPDRILMNTMLDGFCNGPRGGPLRPAWRNRGSAYTASDEPVEFLRVFLERMLQEWQLRPATSTLNIMMEFLSREGRTKDLIAFYDRWIDVAYALGESDTEKASVERLLPDILTFRTLFQALDPRWRPYKDHVHPRCSLEEFCVLADKFLPRLRSHLRNYREANGLSVTALETALTAEMEAHAYTGKGVEVMELLPEVVVELPRLVVVAIRGLAFNVRAVRLAQYAFAVFETHLRYDKARQKTLTPELLRSVLDALLVACDRTRNARRALDLFHSFANGEIADTAILASRVGLRALVRAHTKAPAALWPALAECLAIASAEGIQLDADAIHRLEQHYRALGPLASTARDQVQRIMTLMFDLDR</sequence>
<proteinExistence type="predicted"/>